<feature type="compositionally biased region" description="Low complexity" evidence="1">
    <location>
        <begin position="55"/>
        <end position="65"/>
    </location>
</feature>
<gene>
    <name evidence="2" type="ORF">MFU01_46280</name>
</gene>
<evidence type="ECO:0000256" key="1">
    <source>
        <dbReference type="SAM" id="MobiDB-lite"/>
    </source>
</evidence>
<organism evidence="2 3">
    <name type="scientific">Myxococcus fulvus</name>
    <dbReference type="NCBI Taxonomy" id="33"/>
    <lineage>
        <taxon>Bacteria</taxon>
        <taxon>Pseudomonadati</taxon>
        <taxon>Myxococcota</taxon>
        <taxon>Myxococcia</taxon>
        <taxon>Myxococcales</taxon>
        <taxon>Cystobacterineae</taxon>
        <taxon>Myxococcaceae</taxon>
        <taxon>Myxococcus</taxon>
    </lineage>
</organism>
<evidence type="ECO:0000313" key="3">
    <source>
        <dbReference type="Proteomes" id="UP000321514"/>
    </source>
</evidence>
<sequence length="72" mass="7156">MGNHEVTPTPYHPASRGGARGVFGADGTLRALTGRGSLVAGRRSTRGGHLPTGHASAPSAPPLSARCGRGVA</sequence>
<proteinExistence type="predicted"/>
<dbReference type="AlphaFoldDB" id="A0A511T600"/>
<reference evidence="2 3" key="1">
    <citation type="submission" date="2019-07" db="EMBL/GenBank/DDBJ databases">
        <title>Whole genome shotgun sequence of Myxococcus fulvus NBRC 100333.</title>
        <authorList>
            <person name="Hosoyama A."/>
            <person name="Uohara A."/>
            <person name="Ohji S."/>
            <person name="Ichikawa N."/>
        </authorList>
    </citation>
    <scope>NUCLEOTIDE SEQUENCE [LARGE SCALE GENOMIC DNA]</scope>
    <source>
        <strain evidence="2 3">NBRC 100333</strain>
    </source>
</reference>
<comment type="caution">
    <text evidence="2">The sequence shown here is derived from an EMBL/GenBank/DDBJ whole genome shotgun (WGS) entry which is preliminary data.</text>
</comment>
<evidence type="ECO:0000313" key="2">
    <source>
        <dbReference type="EMBL" id="GEN09591.1"/>
    </source>
</evidence>
<protein>
    <submittedName>
        <fullName evidence="2">Uncharacterized protein</fullName>
    </submittedName>
</protein>
<name>A0A511T600_MYXFU</name>
<dbReference type="Proteomes" id="UP000321514">
    <property type="component" value="Unassembled WGS sequence"/>
</dbReference>
<dbReference type="EMBL" id="BJXR01000034">
    <property type="protein sequence ID" value="GEN09591.1"/>
    <property type="molecule type" value="Genomic_DNA"/>
</dbReference>
<accession>A0A511T600</accession>
<feature type="region of interest" description="Disordered" evidence="1">
    <location>
        <begin position="1"/>
        <end position="72"/>
    </location>
</feature>